<sequence>MAAHLKLGRFGGVLLLGVAAAAAPAPKPRALPPLVFVSRHPLPPGLPQGVPGLGPAYRAIVTGGRLMVRTARGQVRPLLARAPFFDVSDPCVSWDGRRIVFAATFSPDSGWRIFAVGADGRGLAAVTRSDRALDLASLGDDAARFSRYDDLDPCWLPDGRVCFASTRYPQVAERGGGPVTNLFVVDPDGGNLKRITSERNGAEEPTVDPASGRIVYTRWWFNRYLPSELAASGITTDSSRAVPSERVDLWQAVSIHPDGDRTQLAGGNPRVRPETMAYQPLVMADGTLVGVGAERGSLLPPVGPLSIVAFRGGFGEPVHWAGGARGGSACSPAALGDGRVVFAYDPHDPKGSGDYGLYLLEPGASRPARLVDLPGTLELDPAPLVPRRRPPVIPPTMPDLPHALPVADERQLRDSINTFRFDCLNVFANAPLNAPIPDAPPLGQGLRIRFYATLSRPGSTAGDTVVLLREAPVDRDGAVHETELPADAPMFEQRRAARPTCPASTRGASGPAPSASGATSGTRSSRSRAAPSRVRDSTPRPRPRSWPRAWPRATPDPGRWSTAAPWGPWSGWRGWPDPPGTRRSGWHGDRPLKSTPS</sequence>
<dbReference type="SUPFAM" id="SSF82171">
    <property type="entry name" value="DPP6 N-terminal domain-like"/>
    <property type="match status" value="1"/>
</dbReference>
<dbReference type="InterPro" id="IPR011042">
    <property type="entry name" value="6-blade_b-propeller_TolB-like"/>
</dbReference>
<evidence type="ECO:0000313" key="3">
    <source>
        <dbReference type="EMBL" id="TMQ52253.1"/>
    </source>
</evidence>
<evidence type="ECO:0000256" key="2">
    <source>
        <dbReference type="SAM" id="SignalP"/>
    </source>
</evidence>
<dbReference type="Gene3D" id="2.120.10.30">
    <property type="entry name" value="TolB, C-terminal domain"/>
    <property type="match status" value="1"/>
</dbReference>
<comment type="caution">
    <text evidence="3">The sequence shown here is derived from an EMBL/GenBank/DDBJ whole genome shotgun (WGS) entry which is preliminary data.</text>
</comment>
<feature type="compositionally biased region" description="Low complexity" evidence="1">
    <location>
        <begin position="502"/>
        <end position="532"/>
    </location>
</feature>
<evidence type="ECO:0000256" key="1">
    <source>
        <dbReference type="SAM" id="MobiDB-lite"/>
    </source>
</evidence>
<feature type="compositionally biased region" description="Basic and acidic residues" evidence="1">
    <location>
        <begin position="586"/>
        <end position="597"/>
    </location>
</feature>
<proteinExistence type="predicted"/>
<keyword evidence="2" id="KW-0732">Signal</keyword>
<feature type="compositionally biased region" description="Low complexity" evidence="1">
    <location>
        <begin position="546"/>
        <end position="555"/>
    </location>
</feature>
<evidence type="ECO:0000313" key="4">
    <source>
        <dbReference type="Proteomes" id="UP000320184"/>
    </source>
</evidence>
<feature type="chain" id="PRO_5021942616" evidence="2">
    <location>
        <begin position="23"/>
        <end position="597"/>
    </location>
</feature>
<protein>
    <submittedName>
        <fullName evidence="3">Uncharacterized protein</fullName>
    </submittedName>
</protein>
<feature type="signal peptide" evidence="2">
    <location>
        <begin position="1"/>
        <end position="22"/>
    </location>
</feature>
<reference evidence="3 4" key="1">
    <citation type="journal article" date="2019" name="Nat. Microbiol.">
        <title>Mediterranean grassland soil C-N compound turnover is dependent on rainfall and depth, and is mediated by genomically divergent microorganisms.</title>
        <authorList>
            <person name="Diamond S."/>
            <person name="Andeer P.F."/>
            <person name="Li Z."/>
            <person name="Crits-Christoph A."/>
            <person name="Burstein D."/>
            <person name="Anantharaman K."/>
            <person name="Lane K.R."/>
            <person name="Thomas B.C."/>
            <person name="Pan C."/>
            <person name="Northen T.R."/>
            <person name="Banfield J.F."/>
        </authorList>
    </citation>
    <scope>NUCLEOTIDE SEQUENCE [LARGE SCALE GENOMIC DNA]</scope>
    <source>
        <strain evidence="3">WS_3</strain>
    </source>
</reference>
<dbReference type="AlphaFoldDB" id="A0A538SLK2"/>
<dbReference type="EMBL" id="VBOT01000038">
    <property type="protein sequence ID" value="TMQ52253.1"/>
    <property type="molecule type" value="Genomic_DNA"/>
</dbReference>
<feature type="compositionally biased region" description="Low complexity" evidence="1">
    <location>
        <begin position="565"/>
        <end position="575"/>
    </location>
</feature>
<accession>A0A538SLK2</accession>
<name>A0A538SLK2_UNCEI</name>
<feature type="region of interest" description="Disordered" evidence="1">
    <location>
        <begin position="482"/>
        <end position="597"/>
    </location>
</feature>
<dbReference type="Proteomes" id="UP000320184">
    <property type="component" value="Unassembled WGS sequence"/>
</dbReference>
<organism evidence="3 4">
    <name type="scientific">Eiseniibacteriota bacterium</name>
    <dbReference type="NCBI Taxonomy" id="2212470"/>
    <lineage>
        <taxon>Bacteria</taxon>
        <taxon>Candidatus Eiseniibacteriota</taxon>
    </lineage>
</organism>
<gene>
    <name evidence="3" type="ORF">E6K73_03205</name>
</gene>